<feature type="chain" id="PRO_5044967287" description="Dipeptidyl-peptidase" evidence="6">
    <location>
        <begin position="21"/>
        <end position="716"/>
    </location>
</feature>
<keyword evidence="3 6" id="KW-0645">Protease</keyword>
<proteinExistence type="inferred from homology"/>
<dbReference type="InterPro" id="IPR019500">
    <property type="entry name" value="Pep_S46"/>
</dbReference>
<dbReference type="PANTHER" id="PTHR38469:SF1">
    <property type="entry name" value="PERIPLASMIC PEPTIDASE SUBFAMILY S1B"/>
    <property type="match status" value="1"/>
</dbReference>
<dbReference type="Gene3D" id="2.40.10.10">
    <property type="entry name" value="Trypsin-like serine proteases"/>
    <property type="match status" value="1"/>
</dbReference>
<organism evidence="7 8">
    <name type="scientific">candidate division CSSED10-310 bacterium</name>
    <dbReference type="NCBI Taxonomy" id="2855610"/>
    <lineage>
        <taxon>Bacteria</taxon>
        <taxon>Bacteria division CSSED10-310</taxon>
    </lineage>
</organism>
<comment type="caution">
    <text evidence="7">The sequence shown here is derived from an EMBL/GenBank/DDBJ whole genome shotgun (WGS) entry which is preliminary data.</text>
</comment>
<dbReference type="EMBL" id="JBHPBY010000372">
    <property type="protein sequence ID" value="MFC1852822.1"/>
    <property type="molecule type" value="Genomic_DNA"/>
</dbReference>
<protein>
    <recommendedName>
        <fullName evidence="6">Dipeptidyl-peptidase</fullName>
        <ecNumber evidence="6">3.4.14.-</ecNumber>
    </recommendedName>
</protein>
<dbReference type="Pfam" id="PF10459">
    <property type="entry name" value="Peptidase_S46"/>
    <property type="match status" value="1"/>
</dbReference>
<accession>A0ABV6Z2Y7</accession>
<dbReference type="SUPFAM" id="SSF50494">
    <property type="entry name" value="Trypsin-like serine proteases"/>
    <property type="match status" value="2"/>
</dbReference>
<keyword evidence="4 6" id="KW-0732">Signal</keyword>
<gene>
    <name evidence="7" type="ORF">ACFL27_21705</name>
</gene>
<comment type="function">
    <text evidence="6">Catalyzes the removal of dipeptides from the N-terminus of oligopeptides.</text>
</comment>
<feature type="signal peptide" evidence="6">
    <location>
        <begin position="1"/>
        <end position="20"/>
    </location>
</feature>
<dbReference type="InterPro" id="IPR043504">
    <property type="entry name" value="Peptidase_S1_PA_chymotrypsin"/>
</dbReference>
<sequence length="716" mass="81691">MKFLKLCLIFLLLLSGLATAEEGMWMLNQLDLVPWSELQQQGLELSPAEIRTWHQGVVLFGDGGTGVFVSGQGLLLTNHHVAEIAIQNLSNLEQNYHRDGYLTRKRPDEIPIPDYAVYITTTIQDVTAQILADLKAELSPQERFKALENRKQEIEDKAEKEQNQTARVIEFYSGTRYYLCLSQRFNDVRLVYSPPTVIGNFGGEVDNFQWPRHSGDFCFLRVYAAPDGEPADYTTENIPYNPRKYFPISVSGFNEKDLTMVLGYPAGTARYQPAAAVEYDFKVKIPLRIKMIKTSLAVMEQEAANDPDVALKIVAFISALNNELKYYQGLIDGAQKIAVVAKKRQRERELQRFFEGSPDLKSQYGTLLADINSLYADLKTCGPWVEWHSMNFDVPLLPNVVYLAYRYALEKEKPEAEQNVRYSKRRIQEFIDWLKLTRKQYVATVDKGLFKSQLFNLIQFSTNKQSVLMKQILGTRTDLDEEAIAAYVERIYTQSQFNNLEETLPLFDESLLQLKARPDPLLTFSTLLTADMEHVEKKYQESECRRTLLTTRYVEALLKWKGKKLYPDANFTLRFSYGTVRGYTPCDGVLYTPQTCLTGVVAKHSDQPEFEVPLKLLRLAQNKDYGPYADVKLQDVPVNFMHTTDTTGGHSGSPTLNSKGALIGLVFDGNYESIITDYHFDLSFCRTVSVDIRYVLFILDKFAGAPNILEELEIVP</sequence>
<evidence type="ECO:0000256" key="3">
    <source>
        <dbReference type="ARBA" id="ARBA00022670"/>
    </source>
</evidence>
<evidence type="ECO:0000256" key="1">
    <source>
        <dbReference type="ARBA" id="ARBA00010491"/>
    </source>
</evidence>
<keyword evidence="5 6" id="KW-0378">Hydrolase</keyword>
<keyword evidence="6" id="KW-0720">Serine protease</keyword>
<evidence type="ECO:0000256" key="6">
    <source>
        <dbReference type="RuleBase" id="RU366067"/>
    </source>
</evidence>
<dbReference type="InterPro" id="IPR009003">
    <property type="entry name" value="Peptidase_S1_PA"/>
</dbReference>
<evidence type="ECO:0000256" key="4">
    <source>
        <dbReference type="ARBA" id="ARBA00022729"/>
    </source>
</evidence>
<reference evidence="7 8" key="1">
    <citation type="submission" date="2024-09" db="EMBL/GenBank/DDBJ databases">
        <title>Laminarin stimulates single cell rates of sulfate reduction while oxygen inhibits transcriptomic activity in coastal marine sediment.</title>
        <authorList>
            <person name="Lindsay M."/>
            <person name="Orcutt B."/>
            <person name="Emerson D."/>
            <person name="Stepanauskas R."/>
            <person name="D'Angelo T."/>
        </authorList>
    </citation>
    <scope>NUCLEOTIDE SEQUENCE [LARGE SCALE GENOMIC DNA]</scope>
    <source>
        <strain evidence="7">SAG AM-311-K15</strain>
    </source>
</reference>
<evidence type="ECO:0000256" key="5">
    <source>
        <dbReference type="ARBA" id="ARBA00022801"/>
    </source>
</evidence>
<keyword evidence="2 6" id="KW-0031">Aminopeptidase</keyword>
<comment type="similarity">
    <text evidence="1 6">Belongs to the peptidase S46 family.</text>
</comment>
<evidence type="ECO:0000313" key="8">
    <source>
        <dbReference type="Proteomes" id="UP001594351"/>
    </source>
</evidence>
<evidence type="ECO:0000256" key="2">
    <source>
        <dbReference type="ARBA" id="ARBA00022438"/>
    </source>
</evidence>
<keyword evidence="8" id="KW-1185">Reference proteome</keyword>
<dbReference type="PANTHER" id="PTHR38469">
    <property type="entry name" value="PERIPLASMIC PEPTIDASE SUBFAMILY S1B"/>
    <property type="match status" value="1"/>
</dbReference>
<dbReference type="EC" id="3.4.14.-" evidence="6"/>
<evidence type="ECO:0000313" key="7">
    <source>
        <dbReference type="EMBL" id="MFC1852822.1"/>
    </source>
</evidence>
<dbReference type="Proteomes" id="UP001594351">
    <property type="component" value="Unassembled WGS sequence"/>
</dbReference>
<name>A0ABV6Z2Y7_UNCC1</name>